<evidence type="ECO:0000313" key="2">
    <source>
        <dbReference type="Proteomes" id="UP000805649"/>
    </source>
</evidence>
<name>A0ACC3YXQ5_COLTU</name>
<organism evidence="1 2">
    <name type="scientific">Colletotrichum truncatum</name>
    <name type="common">Anthracnose fungus</name>
    <name type="synonym">Colletotrichum capsici</name>
    <dbReference type="NCBI Taxonomy" id="5467"/>
    <lineage>
        <taxon>Eukaryota</taxon>
        <taxon>Fungi</taxon>
        <taxon>Dikarya</taxon>
        <taxon>Ascomycota</taxon>
        <taxon>Pezizomycotina</taxon>
        <taxon>Sordariomycetes</taxon>
        <taxon>Hypocreomycetidae</taxon>
        <taxon>Glomerellales</taxon>
        <taxon>Glomerellaceae</taxon>
        <taxon>Colletotrichum</taxon>
        <taxon>Colletotrichum truncatum species complex</taxon>
    </lineage>
</organism>
<keyword evidence="2" id="KW-1185">Reference proteome</keyword>
<dbReference type="Proteomes" id="UP000805649">
    <property type="component" value="Unassembled WGS sequence"/>
</dbReference>
<comment type="caution">
    <text evidence="1">The sequence shown here is derived from an EMBL/GenBank/DDBJ whole genome shotgun (WGS) entry which is preliminary data.</text>
</comment>
<accession>A0ACC3YXQ5</accession>
<gene>
    <name evidence="1" type="ORF">CTRU02_208968</name>
</gene>
<evidence type="ECO:0000313" key="1">
    <source>
        <dbReference type="EMBL" id="KAL0936753.1"/>
    </source>
</evidence>
<sequence>MKATTTAIILFAIVSSSQAQNDQCWKAGNDPDCTEEPGNRFQWNCLSGSTIFNLPSERRGRCHYGPLVGNVRVWCCDQGYAL</sequence>
<reference evidence="1 2" key="1">
    <citation type="journal article" date="2020" name="Phytopathology">
        <title>Genome Sequence Resources of Colletotrichum truncatum, C. plurivorum, C. musicola, and C. sojae: Four Species Pathogenic to Soybean (Glycine max).</title>
        <authorList>
            <person name="Rogerio F."/>
            <person name="Boufleur T.R."/>
            <person name="Ciampi-Guillardi M."/>
            <person name="Sukno S.A."/>
            <person name="Thon M.R."/>
            <person name="Massola Junior N.S."/>
            <person name="Baroncelli R."/>
        </authorList>
    </citation>
    <scope>NUCLEOTIDE SEQUENCE [LARGE SCALE GENOMIC DNA]</scope>
    <source>
        <strain evidence="1 2">CMES1059</strain>
    </source>
</reference>
<protein>
    <submittedName>
        <fullName evidence="1">Uncharacterized protein</fullName>
    </submittedName>
</protein>
<proteinExistence type="predicted"/>
<dbReference type="EMBL" id="VUJX02000005">
    <property type="protein sequence ID" value="KAL0936753.1"/>
    <property type="molecule type" value="Genomic_DNA"/>
</dbReference>